<name>A0AAN9IMB0_CROPI</name>
<gene>
    <name evidence="3" type="ORF">RIF29_11584</name>
</gene>
<dbReference type="EMBL" id="JAYWIO010000002">
    <property type="protein sequence ID" value="KAK7282644.1"/>
    <property type="molecule type" value="Genomic_DNA"/>
</dbReference>
<dbReference type="Proteomes" id="UP001372338">
    <property type="component" value="Unassembled WGS sequence"/>
</dbReference>
<dbReference type="PRINTS" id="PR01217">
    <property type="entry name" value="PRICHEXTENSN"/>
</dbReference>
<comment type="caution">
    <text evidence="3">The sequence shown here is derived from an EMBL/GenBank/DDBJ whole genome shotgun (WGS) entry which is preliminary data.</text>
</comment>
<dbReference type="GO" id="GO:0009834">
    <property type="term" value="P:plant-type secondary cell wall biogenesis"/>
    <property type="evidence" value="ECO:0007669"/>
    <property type="project" value="InterPro"/>
</dbReference>
<keyword evidence="2" id="KW-0812">Transmembrane</keyword>
<feature type="transmembrane region" description="Helical" evidence="2">
    <location>
        <begin position="97"/>
        <end position="123"/>
    </location>
</feature>
<evidence type="ECO:0000256" key="1">
    <source>
        <dbReference type="SAM" id="MobiDB-lite"/>
    </source>
</evidence>
<feature type="region of interest" description="Disordered" evidence="1">
    <location>
        <begin position="244"/>
        <end position="289"/>
    </location>
</feature>
<sequence length="289" mass="31706">MASSQPNYFNFPHFPPPPPSHSFSPPPPPPSHGPPPPHKFSPPPPPSHGPPPPPHQFSPPPPHPRPHPPPSPFHPIVHPPPPSAPLPPPPSPNNHPIVIVIVFVSLGGFMLLSLLAFALFCSIKKAKKKKTKKTQETDIIHLDEHKKIKETIVTGPLGQQAVVLTIEDDVHIDEKIIKNEEKVGHSLHAESHQGNSKSEEKKKNQESDIIHADEHKKIKETVVNGPFGTQAMVLSIEDDVHIDEEINKNEEKDGHNLHATSSNDQGNSNSLDAGTTTSDHEHHQLENKP</sequence>
<keyword evidence="2" id="KW-1133">Transmembrane helix</keyword>
<feature type="region of interest" description="Disordered" evidence="1">
    <location>
        <begin position="1"/>
        <end position="89"/>
    </location>
</feature>
<feature type="region of interest" description="Disordered" evidence="1">
    <location>
        <begin position="184"/>
        <end position="207"/>
    </location>
</feature>
<feature type="compositionally biased region" description="Basic and acidic residues" evidence="1">
    <location>
        <begin position="244"/>
        <end position="256"/>
    </location>
</feature>
<accession>A0AAN9IMB0</accession>
<keyword evidence="4" id="KW-1185">Reference proteome</keyword>
<evidence type="ECO:0000256" key="2">
    <source>
        <dbReference type="SAM" id="Phobius"/>
    </source>
</evidence>
<evidence type="ECO:0000313" key="3">
    <source>
        <dbReference type="EMBL" id="KAK7282644.1"/>
    </source>
</evidence>
<proteinExistence type="predicted"/>
<dbReference type="PANTHER" id="PTHR35697:SF1">
    <property type="entry name" value="PROTEIN TRACHEARY ELEMENT DIFFERENTIATION-RELATED 7"/>
    <property type="match status" value="1"/>
</dbReference>
<feature type="compositionally biased region" description="Polar residues" evidence="1">
    <location>
        <begin position="258"/>
        <end position="277"/>
    </location>
</feature>
<feature type="compositionally biased region" description="Basic and acidic residues" evidence="1">
    <location>
        <begin position="278"/>
        <end position="289"/>
    </location>
</feature>
<keyword evidence="2" id="KW-0472">Membrane</keyword>
<dbReference type="InterPro" id="IPR044950">
    <property type="entry name" value="TED6/7"/>
</dbReference>
<feature type="compositionally biased region" description="Pro residues" evidence="1">
    <location>
        <begin position="13"/>
        <end position="89"/>
    </location>
</feature>
<dbReference type="PANTHER" id="PTHR35697">
    <property type="entry name" value="OS08G0108300 PROTEIN"/>
    <property type="match status" value="1"/>
</dbReference>
<organism evidence="3 4">
    <name type="scientific">Crotalaria pallida</name>
    <name type="common">Smooth rattlebox</name>
    <name type="synonym">Crotalaria striata</name>
    <dbReference type="NCBI Taxonomy" id="3830"/>
    <lineage>
        <taxon>Eukaryota</taxon>
        <taxon>Viridiplantae</taxon>
        <taxon>Streptophyta</taxon>
        <taxon>Embryophyta</taxon>
        <taxon>Tracheophyta</taxon>
        <taxon>Spermatophyta</taxon>
        <taxon>Magnoliopsida</taxon>
        <taxon>eudicotyledons</taxon>
        <taxon>Gunneridae</taxon>
        <taxon>Pentapetalae</taxon>
        <taxon>rosids</taxon>
        <taxon>fabids</taxon>
        <taxon>Fabales</taxon>
        <taxon>Fabaceae</taxon>
        <taxon>Papilionoideae</taxon>
        <taxon>50 kb inversion clade</taxon>
        <taxon>genistoids sensu lato</taxon>
        <taxon>core genistoids</taxon>
        <taxon>Crotalarieae</taxon>
        <taxon>Crotalaria</taxon>
    </lineage>
</organism>
<reference evidence="3 4" key="1">
    <citation type="submission" date="2024-01" db="EMBL/GenBank/DDBJ databases">
        <title>The genomes of 5 underutilized Papilionoideae crops provide insights into root nodulation and disease resistanc.</title>
        <authorList>
            <person name="Yuan L."/>
        </authorList>
    </citation>
    <scope>NUCLEOTIDE SEQUENCE [LARGE SCALE GENOMIC DNA]</scope>
    <source>
        <strain evidence="3">ZHUSHIDOU_FW_LH</strain>
        <tissue evidence="3">Leaf</tissue>
    </source>
</reference>
<dbReference type="AlphaFoldDB" id="A0AAN9IMB0"/>
<protein>
    <submittedName>
        <fullName evidence="3">Uncharacterized protein</fullName>
    </submittedName>
</protein>
<evidence type="ECO:0000313" key="4">
    <source>
        <dbReference type="Proteomes" id="UP001372338"/>
    </source>
</evidence>